<dbReference type="VEuPathDB" id="PiroplasmaDB:TA11655"/>
<dbReference type="RefSeq" id="XP_952556.1">
    <property type="nucleotide sequence ID" value="XM_947463.1"/>
</dbReference>
<keyword evidence="2" id="KW-1185">Reference proteome</keyword>
<name>Q4UDL5_THEAN</name>
<dbReference type="Proteomes" id="UP000001950">
    <property type="component" value="Chromosome 2"/>
</dbReference>
<reference evidence="1 2" key="1">
    <citation type="journal article" date="2005" name="Science">
        <title>Genome of the host-cell transforming parasite Theileria annulata compared with T. parva.</title>
        <authorList>
            <person name="Pain A."/>
            <person name="Renauld H."/>
            <person name="Berriman M."/>
            <person name="Murphy L."/>
            <person name="Yeats C.A."/>
            <person name="Weir W."/>
            <person name="Kerhornou A."/>
            <person name="Aslett M."/>
            <person name="Bishop R."/>
            <person name="Bouchier C."/>
            <person name="Cochet M."/>
            <person name="Coulson R.M.R."/>
            <person name="Cronin A."/>
            <person name="de Villiers E.P."/>
            <person name="Fraser A."/>
            <person name="Fosker N."/>
            <person name="Gardner M."/>
            <person name="Goble A."/>
            <person name="Griffiths-Jones S."/>
            <person name="Harris D.E."/>
            <person name="Katzer F."/>
            <person name="Larke N."/>
            <person name="Lord A."/>
            <person name="Maser P."/>
            <person name="McKellar S."/>
            <person name="Mooney P."/>
            <person name="Morton F."/>
            <person name="Nene V."/>
            <person name="O'Neil S."/>
            <person name="Price C."/>
            <person name="Quail M.A."/>
            <person name="Rabbinowitsch E."/>
            <person name="Rawlings N.D."/>
            <person name="Rutter S."/>
            <person name="Saunders D."/>
            <person name="Seeger K."/>
            <person name="Shah T."/>
            <person name="Squares R."/>
            <person name="Squares S."/>
            <person name="Tivey A."/>
            <person name="Walker A.R."/>
            <person name="Woodward J."/>
            <person name="Dobbelaere D.A.E."/>
            <person name="Langsley G."/>
            <person name="Rajandream M.A."/>
            <person name="McKeever D."/>
            <person name="Shiels B."/>
            <person name="Tait A."/>
            <person name="Barrell B.G."/>
            <person name="Hall N."/>
        </authorList>
    </citation>
    <scope>NUCLEOTIDE SEQUENCE [LARGE SCALE GENOMIC DNA]</scope>
    <source>
        <strain evidence="2">Ankara</strain>
    </source>
</reference>
<dbReference type="InParanoid" id="Q4UDL5"/>
<protein>
    <submittedName>
        <fullName evidence="1">Uncharacterized protein</fullName>
    </submittedName>
</protein>
<organism evidence="1 2">
    <name type="scientific">Theileria annulata</name>
    <dbReference type="NCBI Taxonomy" id="5874"/>
    <lineage>
        <taxon>Eukaryota</taxon>
        <taxon>Sar</taxon>
        <taxon>Alveolata</taxon>
        <taxon>Apicomplexa</taxon>
        <taxon>Aconoidasida</taxon>
        <taxon>Piroplasmida</taxon>
        <taxon>Theileriidae</taxon>
        <taxon>Theileria</taxon>
    </lineage>
</organism>
<proteinExistence type="predicted"/>
<evidence type="ECO:0000313" key="1">
    <source>
        <dbReference type="EMBL" id="CAI74824.1"/>
    </source>
</evidence>
<evidence type="ECO:0000313" key="2">
    <source>
        <dbReference type="Proteomes" id="UP000001950"/>
    </source>
</evidence>
<accession>Q4UDL5</accession>
<sequence>MVKNALSDLNKEDEVYRRAKKIKVLINVRNSKIFKVSRFQQKQLIILIKSQDSKYTAKKIINKNEIEFRKLVDHLECVRESLNIKNI</sequence>
<gene>
    <name evidence="1" type="ORF">TA11655</name>
</gene>
<dbReference type="EMBL" id="CR940348">
    <property type="protein sequence ID" value="CAI74824.1"/>
    <property type="molecule type" value="Genomic_DNA"/>
</dbReference>
<dbReference type="GeneID" id="3861683"/>
<dbReference type="KEGG" id="tan:TA11655"/>
<dbReference type="AlphaFoldDB" id="Q4UDL5"/>